<dbReference type="Pfam" id="PF26622">
    <property type="entry name" value="DUF8199"/>
    <property type="match status" value="1"/>
</dbReference>
<comment type="caution">
    <text evidence="1">The sequence shown here is derived from an EMBL/GenBank/DDBJ whole genome shotgun (WGS) entry which is preliminary data.</text>
</comment>
<sequence>MCVLLMASTSGVAYAQHFCGDFEMLATVTLGEEKLTCSMATSQDDDCDNEDAEDHDCCDSQYIKISTDDNFNASQDTFQLPTNFVAAFVSVFVLQNDVSLSDETPIPSEYIPPALTKDIPVLYEFFLI</sequence>
<dbReference type="EMBL" id="QRAO01000001">
    <property type="protein sequence ID" value="RDK89109.1"/>
    <property type="molecule type" value="Genomic_DNA"/>
</dbReference>
<name>A0A370QL93_9FLAO</name>
<evidence type="ECO:0000313" key="1">
    <source>
        <dbReference type="EMBL" id="RDK89109.1"/>
    </source>
</evidence>
<proteinExistence type="predicted"/>
<gene>
    <name evidence="1" type="ORF">C8D94_101989</name>
</gene>
<protein>
    <submittedName>
        <fullName evidence="1">Uncharacterized protein</fullName>
    </submittedName>
</protein>
<dbReference type="InterPro" id="IPR058512">
    <property type="entry name" value="DUF8199"/>
</dbReference>
<dbReference type="NCBIfam" id="NF047658">
    <property type="entry name" value="HYC_CC_PP"/>
    <property type="match status" value="1"/>
</dbReference>
<reference evidence="1 2" key="1">
    <citation type="submission" date="2018-07" db="EMBL/GenBank/DDBJ databases">
        <title>Genomic Encyclopedia of Type Strains, Phase IV (KMG-IV): sequencing the most valuable type-strain genomes for metagenomic binning, comparative biology and taxonomic classification.</title>
        <authorList>
            <person name="Goeker M."/>
        </authorList>
    </citation>
    <scope>NUCLEOTIDE SEQUENCE [LARGE SCALE GENOMIC DNA]</scope>
    <source>
        <strain evidence="1 2">DSM 101478</strain>
    </source>
</reference>
<dbReference type="InterPro" id="IPR058060">
    <property type="entry name" value="HYC_CC_PP"/>
</dbReference>
<accession>A0A370QL93</accession>
<keyword evidence="2" id="KW-1185">Reference proteome</keyword>
<dbReference type="Proteomes" id="UP000255317">
    <property type="component" value="Unassembled WGS sequence"/>
</dbReference>
<organism evidence="1 2">
    <name type="scientific">Marinirhabdus gelatinilytica</name>
    <dbReference type="NCBI Taxonomy" id="1703343"/>
    <lineage>
        <taxon>Bacteria</taxon>
        <taxon>Pseudomonadati</taxon>
        <taxon>Bacteroidota</taxon>
        <taxon>Flavobacteriia</taxon>
        <taxon>Flavobacteriales</taxon>
        <taxon>Flavobacteriaceae</taxon>
    </lineage>
</organism>
<evidence type="ECO:0000313" key="2">
    <source>
        <dbReference type="Proteomes" id="UP000255317"/>
    </source>
</evidence>
<dbReference type="AlphaFoldDB" id="A0A370QL93"/>